<dbReference type="EMBL" id="JABGBN010000001">
    <property type="protein sequence ID" value="NOL51119.1"/>
    <property type="molecule type" value="Genomic_DNA"/>
</dbReference>
<name>A0A849P033_9BURK</name>
<dbReference type="InterPro" id="IPR001173">
    <property type="entry name" value="Glyco_trans_2-like"/>
</dbReference>
<evidence type="ECO:0000313" key="3">
    <source>
        <dbReference type="Proteomes" id="UP000537862"/>
    </source>
</evidence>
<dbReference type="Gene3D" id="3.90.550.10">
    <property type="entry name" value="Spore Coat Polysaccharide Biosynthesis Protein SpsA, Chain A"/>
    <property type="match status" value="1"/>
</dbReference>
<dbReference type="Proteomes" id="UP000537862">
    <property type="component" value="Unassembled WGS sequence"/>
</dbReference>
<accession>A0A849P033</accession>
<sequence>MNTVAVITSTIGRPHLEEAILSVQTQTYPCKHYIFVDGERFWPEAKQILDKYPDVIATYLPMNTGADGWTNSYINAMAPFLVKEDVLCFLDDDNWYTPNHVEQCIKALQQNPSASYAFALRNLYLARDWFVCPDNLESIGPYQNRLPNPFHYELQINGQHLPMYTNQHYQYHIDTNCFAIKRTLARQLAHHWTHDKKNDYIIANTLRQSNETGVCTKSFTVNYVIDLAKYDSGFIQTLENLLPMEQILEAYALVLKNKHDLNLQLHGNQYPWDTLPSQS</sequence>
<proteinExistence type="predicted"/>
<dbReference type="CDD" id="cd00761">
    <property type="entry name" value="Glyco_tranf_GTA_type"/>
    <property type="match status" value="1"/>
</dbReference>
<dbReference type="AlphaFoldDB" id="A0A849P033"/>
<keyword evidence="3" id="KW-1185">Reference proteome</keyword>
<reference evidence="2 3" key="1">
    <citation type="submission" date="2020-05" db="EMBL/GenBank/DDBJ databases">
        <authorList>
            <person name="Niu N."/>
        </authorList>
    </citation>
    <scope>NUCLEOTIDE SEQUENCE [LARGE SCALE GENOMIC DNA]</scope>
    <source>
        <strain evidence="2 3">3340-03</strain>
    </source>
</reference>
<protein>
    <submittedName>
        <fullName evidence="2">Glycosyltransferase family 2 protein</fullName>
    </submittedName>
</protein>
<dbReference type="Pfam" id="PF00535">
    <property type="entry name" value="Glycos_transf_2"/>
    <property type="match status" value="1"/>
</dbReference>
<organism evidence="2 3">
    <name type="scientific">Pelistega suis</name>
    <dbReference type="NCBI Taxonomy" id="1631957"/>
    <lineage>
        <taxon>Bacteria</taxon>
        <taxon>Pseudomonadati</taxon>
        <taxon>Pseudomonadota</taxon>
        <taxon>Betaproteobacteria</taxon>
        <taxon>Burkholderiales</taxon>
        <taxon>Alcaligenaceae</taxon>
        <taxon>Pelistega</taxon>
    </lineage>
</organism>
<dbReference type="GO" id="GO:0016740">
    <property type="term" value="F:transferase activity"/>
    <property type="evidence" value="ECO:0007669"/>
    <property type="project" value="UniProtKB-KW"/>
</dbReference>
<evidence type="ECO:0000313" key="2">
    <source>
        <dbReference type="EMBL" id="NOL51119.1"/>
    </source>
</evidence>
<dbReference type="SUPFAM" id="SSF53448">
    <property type="entry name" value="Nucleotide-diphospho-sugar transferases"/>
    <property type="match status" value="1"/>
</dbReference>
<keyword evidence="2" id="KW-0808">Transferase</keyword>
<dbReference type="InterPro" id="IPR029044">
    <property type="entry name" value="Nucleotide-diphossugar_trans"/>
</dbReference>
<comment type="caution">
    <text evidence="2">The sequence shown here is derived from an EMBL/GenBank/DDBJ whole genome shotgun (WGS) entry which is preliminary data.</text>
</comment>
<feature type="domain" description="Glycosyltransferase 2-like" evidence="1">
    <location>
        <begin position="14"/>
        <end position="117"/>
    </location>
</feature>
<evidence type="ECO:0000259" key="1">
    <source>
        <dbReference type="Pfam" id="PF00535"/>
    </source>
</evidence>
<gene>
    <name evidence="2" type="ORF">HKX39_02865</name>
</gene>